<proteinExistence type="predicted"/>
<name>K9Z5L3_CYAAP</name>
<sequence>MGIREIVDNSSDLEFRIVRLMLVPIEIELTFIKEIATIPLVSAQN</sequence>
<organism evidence="1 2">
    <name type="scientific">Cyanobacterium aponinum (strain PCC 10605)</name>
    <dbReference type="NCBI Taxonomy" id="755178"/>
    <lineage>
        <taxon>Bacteria</taxon>
        <taxon>Bacillati</taxon>
        <taxon>Cyanobacteriota</taxon>
        <taxon>Cyanophyceae</taxon>
        <taxon>Oscillatoriophycideae</taxon>
        <taxon>Chroococcales</taxon>
        <taxon>Geminocystaceae</taxon>
        <taxon>Cyanobacterium</taxon>
    </lineage>
</organism>
<accession>K9Z5L3</accession>
<evidence type="ECO:0000313" key="2">
    <source>
        <dbReference type="Proteomes" id="UP000010480"/>
    </source>
</evidence>
<keyword evidence="2" id="KW-1185">Reference proteome</keyword>
<protein>
    <submittedName>
        <fullName evidence="1">Uncharacterized protein</fullName>
    </submittedName>
</protein>
<dbReference type="AlphaFoldDB" id="K9Z5L3"/>
<dbReference type="Proteomes" id="UP000010480">
    <property type="component" value="Chromosome"/>
</dbReference>
<reference evidence="2" key="1">
    <citation type="journal article" date="2013" name="Proc. Natl. Acad. Sci. U.S.A.">
        <title>Improving the coverage of the cyanobacterial phylum using diversity-driven genome sequencing.</title>
        <authorList>
            <person name="Shih P.M."/>
            <person name="Wu D."/>
            <person name="Latifi A."/>
            <person name="Axen S.D."/>
            <person name="Fewer D.P."/>
            <person name="Talla E."/>
            <person name="Calteau A."/>
            <person name="Cai F."/>
            <person name="Tandeau de Marsac N."/>
            <person name="Rippka R."/>
            <person name="Herdman M."/>
            <person name="Sivonen K."/>
            <person name="Coursin T."/>
            <person name="Laurent T."/>
            <person name="Goodwin L."/>
            <person name="Nolan M."/>
            <person name="Davenport K.W."/>
            <person name="Han C.S."/>
            <person name="Rubin E.M."/>
            <person name="Eisen J.A."/>
            <person name="Woyke T."/>
            <person name="Gugger M."/>
            <person name="Kerfeld C.A."/>
        </authorList>
    </citation>
    <scope>NUCLEOTIDE SEQUENCE [LARGE SCALE GENOMIC DNA]</scope>
    <source>
        <strain evidence="2">PCC 10605</strain>
    </source>
</reference>
<evidence type="ECO:0000313" key="1">
    <source>
        <dbReference type="EMBL" id="AFZ54032.1"/>
    </source>
</evidence>
<dbReference type="KEGG" id="can:Cyan10605_1936"/>
<dbReference type="HOGENOM" id="CLU_3198783_0_0_3"/>
<dbReference type="EMBL" id="CP003947">
    <property type="protein sequence ID" value="AFZ54032.1"/>
    <property type="molecule type" value="Genomic_DNA"/>
</dbReference>
<gene>
    <name evidence="1" type="ordered locus">Cyan10605_1936</name>
</gene>